<dbReference type="GO" id="GO:0003935">
    <property type="term" value="F:GTP cyclohydrolase II activity"/>
    <property type="evidence" value="ECO:0007669"/>
    <property type="project" value="UniProtKB-UniRule"/>
</dbReference>
<comment type="pathway">
    <text evidence="5 20">Cofactor biosynthesis; riboflavin biosynthesis; 2-hydroxy-3-oxobutyl phosphate from D-ribulose 5-phosphate: step 1/1.</text>
</comment>
<dbReference type="Pfam" id="PF00926">
    <property type="entry name" value="DHBP_synthase"/>
    <property type="match status" value="1"/>
</dbReference>
<gene>
    <name evidence="20" type="primary">ribBA</name>
    <name evidence="22" type="ORF">EI77_01547</name>
</gene>
<feature type="binding site" evidence="20">
    <location>
        <position position="359"/>
    </location>
    <ligand>
        <name>GTP</name>
        <dbReference type="ChEBI" id="CHEBI:37565"/>
    </ligand>
</feature>
<keyword evidence="15 20" id="KW-0464">Manganese</keyword>
<dbReference type="AlphaFoldDB" id="A0A4R7S3V1"/>
<evidence type="ECO:0000256" key="1">
    <source>
        <dbReference type="ARBA" id="ARBA00000141"/>
    </source>
</evidence>
<dbReference type="GO" id="GO:0009231">
    <property type="term" value="P:riboflavin biosynthetic process"/>
    <property type="evidence" value="ECO:0007669"/>
    <property type="project" value="UniProtKB-UniRule"/>
</dbReference>
<dbReference type="GO" id="GO:0008270">
    <property type="term" value="F:zinc ion binding"/>
    <property type="evidence" value="ECO:0007669"/>
    <property type="project" value="UniProtKB-UniRule"/>
</dbReference>
<evidence type="ECO:0000256" key="18">
    <source>
        <dbReference type="ARBA" id="ARBA00043932"/>
    </source>
</evidence>
<dbReference type="EC" id="3.5.4.25" evidence="20"/>
<dbReference type="GO" id="GO:0030145">
    <property type="term" value="F:manganese ion binding"/>
    <property type="evidence" value="ECO:0007669"/>
    <property type="project" value="UniProtKB-UniRule"/>
</dbReference>
<feature type="binding site" evidence="20">
    <location>
        <position position="149"/>
    </location>
    <ligand>
        <name>Mg(2+)</name>
        <dbReference type="ChEBI" id="CHEBI:18420"/>
        <label>2</label>
    </ligand>
</feature>
<comment type="catalytic activity">
    <reaction evidence="19 20">
        <text>GTP + 4 H2O = 2,5-diamino-6-hydroxy-4-(5-phosphoribosylamino)-pyrimidine + formate + 2 phosphate + 3 H(+)</text>
        <dbReference type="Rhea" id="RHEA:23704"/>
        <dbReference type="ChEBI" id="CHEBI:15377"/>
        <dbReference type="ChEBI" id="CHEBI:15378"/>
        <dbReference type="ChEBI" id="CHEBI:15740"/>
        <dbReference type="ChEBI" id="CHEBI:37565"/>
        <dbReference type="ChEBI" id="CHEBI:43474"/>
        <dbReference type="ChEBI" id="CHEBI:58614"/>
        <dbReference type="EC" id="3.5.4.25"/>
    </reaction>
</comment>
<dbReference type="FunFam" id="3.40.50.10990:FF:000001">
    <property type="entry name" value="Riboflavin biosynthesis protein RibBA"/>
    <property type="match status" value="1"/>
</dbReference>
<evidence type="ECO:0000256" key="11">
    <source>
        <dbReference type="ARBA" id="ARBA00022801"/>
    </source>
</evidence>
<dbReference type="OrthoDB" id="9793111at2"/>
<evidence type="ECO:0000256" key="13">
    <source>
        <dbReference type="ARBA" id="ARBA00022842"/>
    </source>
</evidence>
<dbReference type="InterPro" id="IPR016299">
    <property type="entry name" value="Riboflavin_synth_RibBA"/>
</dbReference>
<keyword evidence="12 20" id="KW-0862">Zinc</keyword>
<feature type="binding site" evidence="20">
    <location>
        <begin position="33"/>
        <end position="34"/>
    </location>
    <ligand>
        <name>D-ribulose 5-phosphate</name>
        <dbReference type="ChEBI" id="CHEBI:58121"/>
    </ligand>
</feature>
<keyword evidence="23" id="KW-1185">Reference proteome</keyword>
<evidence type="ECO:0000259" key="21">
    <source>
        <dbReference type="Pfam" id="PF00925"/>
    </source>
</evidence>
<accession>A0A4R7S3V1</accession>
<dbReference type="PANTHER" id="PTHR21327">
    <property type="entry name" value="GTP CYCLOHYDROLASE II-RELATED"/>
    <property type="match status" value="1"/>
</dbReference>
<feature type="binding site" evidence="20">
    <location>
        <position position="170"/>
    </location>
    <ligand>
        <name>D-ribulose 5-phosphate</name>
        <dbReference type="ChEBI" id="CHEBI:58121"/>
    </ligand>
</feature>
<keyword evidence="10 20" id="KW-0547">Nucleotide-binding</keyword>
<feature type="binding site" evidence="20">
    <location>
        <position position="324"/>
    </location>
    <ligand>
        <name>GTP</name>
        <dbReference type="ChEBI" id="CHEBI:37565"/>
    </ligand>
</feature>
<comment type="caution">
    <text evidence="22">The sequence shown here is derived from an EMBL/GenBank/DDBJ whole genome shotgun (WGS) entry which is preliminary data.</text>
</comment>
<feature type="binding site" evidence="20">
    <location>
        <position position="364"/>
    </location>
    <ligand>
        <name>GTP</name>
        <dbReference type="ChEBI" id="CHEBI:37565"/>
    </ligand>
</feature>
<evidence type="ECO:0000313" key="23">
    <source>
        <dbReference type="Proteomes" id="UP000295662"/>
    </source>
</evidence>
<dbReference type="Pfam" id="PF00925">
    <property type="entry name" value="GTP_cyclohydro2"/>
    <property type="match status" value="1"/>
</dbReference>
<evidence type="ECO:0000256" key="20">
    <source>
        <dbReference type="HAMAP-Rule" id="MF_01283"/>
    </source>
</evidence>
<evidence type="ECO:0000256" key="10">
    <source>
        <dbReference type="ARBA" id="ARBA00022741"/>
    </source>
</evidence>
<evidence type="ECO:0000256" key="6">
    <source>
        <dbReference type="ARBA" id="ARBA00005520"/>
    </source>
</evidence>
<dbReference type="InterPro" id="IPR036144">
    <property type="entry name" value="RibA-like_sf"/>
</dbReference>
<comment type="cofactor">
    <cofactor evidence="2">
        <name>Mn(2+)</name>
        <dbReference type="ChEBI" id="CHEBI:29035"/>
    </cofactor>
</comment>
<feature type="site" description="Essential for DHBP synthase activity" evidence="20">
    <location>
        <position position="132"/>
    </location>
</feature>
<evidence type="ECO:0000256" key="3">
    <source>
        <dbReference type="ARBA" id="ARBA00002284"/>
    </source>
</evidence>
<evidence type="ECO:0000256" key="2">
    <source>
        <dbReference type="ARBA" id="ARBA00001936"/>
    </source>
</evidence>
<keyword evidence="11 20" id="KW-0378">Hydrolase</keyword>
<dbReference type="FunFam" id="3.90.870.10:FF:000001">
    <property type="entry name" value="Riboflavin biosynthesis protein RibBA"/>
    <property type="match status" value="1"/>
</dbReference>
<dbReference type="EC" id="4.1.99.12" evidence="20"/>
<feature type="binding site" evidence="20">
    <location>
        <position position="263"/>
    </location>
    <ligand>
        <name>Zn(2+)</name>
        <dbReference type="ChEBI" id="CHEBI:29105"/>
        <note>catalytic</note>
    </ligand>
</feature>
<keyword evidence="8 20" id="KW-0686">Riboflavin biosynthesis</keyword>
<name>A0A4R7S3V1_9BACT</name>
<evidence type="ECO:0000256" key="4">
    <source>
        <dbReference type="ARBA" id="ARBA00004853"/>
    </source>
</evidence>
<protein>
    <recommendedName>
        <fullName evidence="20">Riboflavin biosynthesis protein RibBA</fullName>
    </recommendedName>
    <domain>
        <recommendedName>
            <fullName evidence="20">3,4-dihydroxy-2-butanone 4-phosphate synthase</fullName>
            <shortName evidence="20">DHBP synthase</shortName>
            <ecNumber evidence="20">4.1.99.12</ecNumber>
        </recommendedName>
    </domain>
    <domain>
        <recommendedName>
            <fullName evidence="20">GTP cyclohydrolase-2</fullName>
            <ecNumber evidence="20">3.5.4.25</ecNumber>
        </recommendedName>
        <alternativeName>
            <fullName evidence="20">GTP cyclohydrolase II</fullName>
        </alternativeName>
    </domain>
</protein>
<dbReference type="CDD" id="cd00641">
    <property type="entry name" value="GTP_cyclohydro2"/>
    <property type="match status" value="1"/>
</dbReference>
<evidence type="ECO:0000256" key="8">
    <source>
        <dbReference type="ARBA" id="ARBA00022619"/>
    </source>
</evidence>
<feature type="binding site" evidence="20">
    <location>
        <position position="276"/>
    </location>
    <ligand>
        <name>Zn(2+)</name>
        <dbReference type="ChEBI" id="CHEBI:29105"/>
        <note>catalytic</note>
    </ligand>
</feature>
<dbReference type="UniPathway" id="UPA00275">
    <property type="reaction ID" value="UER00399"/>
</dbReference>
<dbReference type="SUPFAM" id="SSF55821">
    <property type="entry name" value="YrdC/RibB"/>
    <property type="match status" value="1"/>
</dbReference>
<keyword evidence="17 20" id="KW-0511">Multifunctional enzyme</keyword>
<comment type="pathway">
    <text evidence="4 20">Cofactor biosynthesis; riboflavin biosynthesis; 5-amino-6-(D-ribitylamino)uracil from GTP: step 1/4.</text>
</comment>
<feature type="binding site" evidence="20">
    <location>
        <position position="38"/>
    </location>
    <ligand>
        <name>D-ribulose 5-phosphate</name>
        <dbReference type="ChEBI" id="CHEBI:58121"/>
    </ligand>
</feature>
<feature type="site" description="Essential for DHBP synthase activity" evidence="20">
    <location>
        <position position="170"/>
    </location>
</feature>
<dbReference type="HAMAP" id="MF_01283">
    <property type="entry name" value="RibBA"/>
    <property type="match status" value="1"/>
</dbReference>
<dbReference type="InterPro" id="IPR017945">
    <property type="entry name" value="DHBP_synth_RibB-like_a/b_dom"/>
</dbReference>
<reference evidence="22 23" key="1">
    <citation type="submission" date="2019-03" db="EMBL/GenBank/DDBJ databases">
        <title>Genomic Encyclopedia of Archaeal and Bacterial Type Strains, Phase II (KMG-II): from individual species to whole genera.</title>
        <authorList>
            <person name="Goeker M."/>
        </authorList>
    </citation>
    <scope>NUCLEOTIDE SEQUENCE [LARGE SCALE GENOMIC DNA]</scope>
    <source>
        <strain evidence="22 23">ATCC 25309</strain>
    </source>
</reference>
<feature type="binding site" evidence="20">
    <location>
        <begin position="146"/>
        <end position="150"/>
    </location>
    <ligand>
        <name>D-ribulose 5-phosphate</name>
        <dbReference type="ChEBI" id="CHEBI:58121"/>
    </ligand>
</feature>
<dbReference type="HAMAP" id="MF_00179">
    <property type="entry name" value="RibA"/>
    <property type="match status" value="1"/>
</dbReference>
<evidence type="ECO:0000256" key="15">
    <source>
        <dbReference type="ARBA" id="ARBA00023211"/>
    </source>
</evidence>
<dbReference type="RefSeq" id="WP_133794294.1">
    <property type="nucleotide sequence ID" value="NZ_SOCA01000002.1"/>
</dbReference>
<dbReference type="InterPro" id="IPR000422">
    <property type="entry name" value="DHBP_synthase_RibB"/>
</dbReference>
<evidence type="ECO:0000256" key="19">
    <source>
        <dbReference type="ARBA" id="ARBA00049295"/>
    </source>
</evidence>
<comment type="function">
    <text evidence="3 20">Catalyzes the conversion of D-ribulose 5-phosphate to formate and 3,4-dihydroxy-2-butanone 4-phosphate.</text>
</comment>
<comment type="function">
    <text evidence="18 20">Catalyzes the conversion of GTP to 2,5-diamino-6-ribosylamino-4(3H)-pyrimidinone 5'-phosphate (DARP), formate and pyrophosphate.</text>
</comment>
<dbReference type="GO" id="GO:0005829">
    <property type="term" value="C:cytosol"/>
    <property type="evidence" value="ECO:0007669"/>
    <property type="project" value="TreeGrafter"/>
</dbReference>
<comment type="similarity">
    <text evidence="7 20">In the C-terminal section; belongs to the GTP cyclohydrolase II family.</text>
</comment>
<dbReference type="PANTHER" id="PTHR21327:SF18">
    <property type="entry name" value="3,4-DIHYDROXY-2-BUTANONE 4-PHOSPHATE SYNTHASE"/>
    <property type="match status" value="1"/>
</dbReference>
<proteinExistence type="inferred from homology"/>
<evidence type="ECO:0000313" key="22">
    <source>
        <dbReference type="EMBL" id="TDU73080.1"/>
    </source>
</evidence>
<evidence type="ECO:0000256" key="7">
    <source>
        <dbReference type="ARBA" id="ARBA00008976"/>
    </source>
</evidence>
<comment type="catalytic activity">
    <reaction evidence="1 20">
        <text>D-ribulose 5-phosphate = (2S)-2-hydroxy-3-oxobutyl phosphate + formate + H(+)</text>
        <dbReference type="Rhea" id="RHEA:18457"/>
        <dbReference type="ChEBI" id="CHEBI:15378"/>
        <dbReference type="ChEBI" id="CHEBI:15740"/>
        <dbReference type="ChEBI" id="CHEBI:58121"/>
        <dbReference type="ChEBI" id="CHEBI:58830"/>
        <dbReference type="EC" id="4.1.99.12"/>
    </reaction>
</comment>
<feature type="binding site" evidence="20">
    <location>
        <begin position="258"/>
        <end position="262"/>
    </location>
    <ligand>
        <name>GTP</name>
        <dbReference type="ChEBI" id="CHEBI:37565"/>
    </ligand>
</feature>
<evidence type="ECO:0000256" key="9">
    <source>
        <dbReference type="ARBA" id="ARBA00022723"/>
    </source>
</evidence>
<keyword evidence="16 20" id="KW-0456">Lyase</keyword>
<dbReference type="HAMAP" id="MF_00180">
    <property type="entry name" value="RibB"/>
    <property type="match status" value="1"/>
</dbReference>
<feature type="binding site" evidence="20">
    <location>
        <position position="34"/>
    </location>
    <ligand>
        <name>Mg(2+)</name>
        <dbReference type="ChEBI" id="CHEBI:18420"/>
        <label>2</label>
    </ligand>
</feature>
<dbReference type="Gene3D" id="3.90.870.10">
    <property type="entry name" value="DHBP synthase"/>
    <property type="match status" value="1"/>
</dbReference>
<evidence type="ECO:0000256" key="5">
    <source>
        <dbReference type="ARBA" id="ARBA00004904"/>
    </source>
</evidence>
<evidence type="ECO:0000256" key="17">
    <source>
        <dbReference type="ARBA" id="ARBA00023268"/>
    </source>
</evidence>
<evidence type="ECO:0000256" key="16">
    <source>
        <dbReference type="ARBA" id="ARBA00023239"/>
    </source>
</evidence>
<dbReference type="InterPro" id="IPR000926">
    <property type="entry name" value="RibA"/>
</dbReference>
<feature type="binding site" evidence="20">
    <location>
        <begin position="302"/>
        <end position="304"/>
    </location>
    <ligand>
        <name>GTP</name>
        <dbReference type="ChEBI" id="CHEBI:37565"/>
    </ligand>
</feature>
<comment type="cofactor">
    <cofactor evidence="20">
        <name>Mg(2+)</name>
        <dbReference type="ChEBI" id="CHEBI:18420"/>
    </cofactor>
    <cofactor evidence="20">
        <name>Mn(2+)</name>
        <dbReference type="ChEBI" id="CHEBI:29035"/>
    </cofactor>
    <text evidence="20">Binds 2 divalent metal cations per subunit. Magnesium or manganese.</text>
</comment>
<dbReference type="GO" id="GO:0005525">
    <property type="term" value="F:GTP binding"/>
    <property type="evidence" value="ECO:0007669"/>
    <property type="project" value="UniProtKB-KW"/>
</dbReference>
<feature type="domain" description="GTP cyclohydrolase II" evidence="21">
    <location>
        <begin position="214"/>
        <end position="380"/>
    </location>
</feature>
<dbReference type="SUPFAM" id="SSF142695">
    <property type="entry name" value="RibA-like"/>
    <property type="match status" value="1"/>
</dbReference>
<feature type="binding site" evidence="20">
    <location>
        <position position="34"/>
    </location>
    <ligand>
        <name>Mg(2+)</name>
        <dbReference type="ChEBI" id="CHEBI:18420"/>
        <label>1</label>
    </ligand>
</feature>
<keyword evidence="14 20" id="KW-0342">GTP-binding</keyword>
<dbReference type="NCBIfam" id="NF001591">
    <property type="entry name" value="PRK00393.1"/>
    <property type="match status" value="1"/>
</dbReference>
<comment type="similarity">
    <text evidence="6 20">In the N-terminal section; belongs to the DHBP synthase family.</text>
</comment>
<dbReference type="PIRSF" id="PIRSF001259">
    <property type="entry name" value="RibA"/>
    <property type="match status" value="1"/>
</dbReference>
<feature type="region of interest" description="GTP cyclohydrolase II" evidence="20">
    <location>
        <begin position="208"/>
        <end position="404"/>
    </location>
</feature>
<dbReference type="Proteomes" id="UP000295662">
    <property type="component" value="Unassembled WGS sequence"/>
</dbReference>
<dbReference type="NCBIfam" id="NF006803">
    <property type="entry name" value="PRK09311.1"/>
    <property type="match status" value="1"/>
</dbReference>
<feature type="active site" description="Nucleophile; for GTP cyclohydrolase activity" evidence="20">
    <location>
        <position position="338"/>
    </location>
</feature>
<feature type="binding site" evidence="20">
    <location>
        <position position="279"/>
    </location>
    <ligand>
        <name>GTP</name>
        <dbReference type="ChEBI" id="CHEBI:37565"/>
    </ligand>
</feature>
<keyword evidence="9 20" id="KW-0479">Metal-binding</keyword>
<dbReference type="InterPro" id="IPR032677">
    <property type="entry name" value="GTP_cyclohydro_II"/>
</dbReference>
<dbReference type="NCBIfam" id="TIGR00506">
    <property type="entry name" value="ribB"/>
    <property type="match status" value="1"/>
</dbReference>
<dbReference type="Gene3D" id="3.40.50.10990">
    <property type="entry name" value="GTP cyclohydrolase II"/>
    <property type="match status" value="1"/>
</dbReference>
<comment type="cofactor">
    <cofactor evidence="20">
        <name>Zn(2+)</name>
        <dbReference type="ChEBI" id="CHEBI:29105"/>
    </cofactor>
    <text evidence="20">Binds 1 zinc ion per subunit.</text>
</comment>
<organism evidence="22 23">
    <name type="scientific">Prosthecobacter fusiformis</name>
    <dbReference type="NCBI Taxonomy" id="48464"/>
    <lineage>
        <taxon>Bacteria</taxon>
        <taxon>Pseudomonadati</taxon>
        <taxon>Verrucomicrobiota</taxon>
        <taxon>Verrucomicrobiia</taxon>
        <taxon>Verrucomicrobiales</taxon>
        <taxon>Verrucomicrobiaceae</taxon>
        <taxon>Prosthecobacter</taxon>
    </lineage>
</organism>
<evidence type="ECO:0000256" key="12">
    <source>
        <dbReference type="ARBA" id="ARBA00022833"/>
    </source>
</evidence>
<feature type="region of interest" description="DHBP synthase" evidence="20">
    <location>
        <begin position="1"/>
        <end position="207"/>
    </location>
</feature>
<dbReference type="GO" id="GO:0000287">
    <property type="term" value="F:magnesium ion binding"/>
    <property type="evidence" value="ECO:0007669"/>
    <property type="project" value="UniProtKB-UniRule"/>
</dbReference>
<dbReference type="EMBL" id="SOCA01000002">
    <property type="protein sequence ID" value="TDU73080.1"/>
    <property type="molecule type" value="Genomic_DNA"/>
</dbReference>
<feature type="binding site" evidence="20">
    <location>
        <position position="274"/>
    </location>
    <ligand>
        <name>Zn(2+)</name>
        <dbReference type="ChEBI" id="CHEBI:29105"/>
        <note>catalytic</note>
    </ligand>
</feature>
<keyword evidence="13 20" id="KW-0460">Magnesium</keyword>
<sequence length="404" mass="44279">MPSKKTHVCDSVESVIADIRAGRMVIVTDDEDRENEGDLICAAEAITPEMVTFMVREGGGMLCVPVSLPIAQQLSLESMVPENREAFRTDFTVTVDAALGITTGISSADRARTIRLLADGNSTKADFVQPGHINPLVAKPGGVLRRAGHTEAAVDLCRLAGLREAGVLIEIMNHDGTMARMPDLQKFAKKHKLKICSIADLIAFRRRSEKLVEKIEEVDMPTDFGVFKLHLYKSSLDGVHHIALVMGDIDAKTPTLVRVHSECLTGDIFASRRCDCGSQLHAAMSKVAEAGRGIIIYMRGHEGRGIGLHGKIMAYKLQEQGLDTVEANLQLGFAMDLRDYGIGAQIISDLGVRKIRLMTNNPRKVVGLEGHKLEIVEQVPVISEPNPHNKKYLETKKKKLGHKL</sequence>
<evidence type="ECO:0000256" key="14">
    <source>
        <dbReference type="ARBA" id="ARBA00023134"/>
    </source>
</evidence>
<dbReference type="GO" id="GO:0008686">
    <property type="term" value="F:3,4-dihydroxy-2-butanone-4-phosphate synthase activity"/>
    <property type="evidence" value="ECO:0007669"/>
    <property type="project" value="UniProtKB-UniRule"/>
</dbReference>
<dbReference type="NCBIfam" id="TIGR00505">
    <property type="entry name" value="ribA"/>
    <property type="match status" value="1"/>
</dbReference>
<feature type="active site" description="Proton acceptor; for GTP cyclohydrolase activity" evidence="20">
    <location>
        <position position="336"/>
    </location>
</feature>